<reference evidence="1" key="1">
    <citation type="submission" date="2021-06" db="EMBL/GenBank/DDBJ databases">
        <authorList>
            <person name="Kallberg Y."/>
            <person name="Tangrot J."/>
            <person name="Rosling A."/>
        </authorList>
    </citation>
    <scope>NUCLEOTIDE SEQUENCE</scope>
    <source>
        <strain evidence="1">28 12/20/2015</strain>
    </source>
</reference>
<accession>A0ACA9PMF2</accession>
<dbReference type="Proteomes" id="UP000789366">
    <property type="component" value="Unassembled WGS sequence"/>
</dbReference>
<dbReference type="EMBL" id="CAJVPW010027467">
    <property type="protein sequence ID" value="CAG8715644.1"/>
    <property type="molecule type" value="Genomic_DNA"/>
</dbReference>
<evidence type="ECO:0000313" key="1">
    <source>
        <dbReference type="EMBL" id="CAG8715644.1"/>
    </source>
</evidence>
<evidence type="ECO:0000313" key="2">
    <source>
        <dbReference type="Proteomes" id="UP000789366"/>
    </source>
</evidence>
<protein>
    <submittedName>
        <fullName evidence="1">460_t:CDS:1</fullName>
    </submittedName>
</protein>
<name>A0ACA9PMF2_9GLOM</name>
<keyword evidence="2" id="KW-1185">Reference proteome</keyword>
<proteinExistence type="predicted"/>
<feature type="non-terminal residue" evidence="1">
    <location>
        <position position="214"/>
    </location>
</feature>
<organism evidence="1 2">
    <name type="scientific">Cetraspora pellucida</name>
    <dbReference type="NCBI Taxonomy" id="1433469"/>
    <lineage>
        <taxon>Eukaryota</taxon>
        <taxon>Fungi</taxon>
        <taxon>Fungi incertae sedis</taxon>
        <taxon>Mucoromycota</taxon>
        <taxon>Glomeromycotina</taxon>
        <taxon>Glomeromycetes</taxon>
        <taxon>Diversisporales</taxon>
        <taxon>Gigasporaceae</taxon>
        <taxon>Cetraspora</taxon>
    </lineage>
</organism>
<comment type="caution">
    <text evidence="1">The sequence shown here is derived from an EMBL/GenBank/DDBJ whole genome shotgun (WGS) entry which is preliminary data.</text>
</comment>
<gene>
    <name evidence="1" type="ORF">SPELUC_LOCUS12098</name>
</gene>
<sequence length="214" mass="24425">MSKEAKHIDTLLQKVAYRASTILCPIDNLLRNTYESRPENDDDESMTAWQESLDEALKVISSNYKPKADHSEVFGECLHEFIGKENATNKLIHKALLHKKRDQQTIPANATQLYGKLHKGWLSEPRKSPTTTATTITEKVPYLGLEIGGYLRYCAHSWLRLFGASWVTSVISEEYTSIWSTSPPISIQHMSKRYFKLTKFSSLCSEIQSLLDKK</sequence>